<organism evidence="1 2">
    <name type="scientific">Vibrio cholerae</name>
    <dbReference type="NCBI Taxonomy" id="666"/>
    <lineage>
        <taxon>Bacteria</taxon>
        <taxon>Pseudomonadati</taxon>
        <taxon>Pseudomonadota</taxon>
        <taxon>Gammaproteobacteria</taxon>
        <taxon>Vibrionales</taxon>
        <taxon>Vibrionaceae</taxon>
        <taxon>Vibrio</taxon>
    </lineage>
</organism>
<accession>A0A655Z929</accession>
<proteinExistence type="predicted"/>
<reference evidence="1 2" key="1">
    <citation type="submission" date="2015-07" db="EMBL/GenBank/DDBJ databases">
        <authorList>
            <consortium name="Pathogen Informatics"/>
        </authorList>
    </citation>
    <scope>NUCLEOTIDE SEQUENCE [LARGE SCALE GENOMIC DNA]</scope>
    <source>
        <strain evidence="1 2">A316</strain>
    </source>
</reference>
<dbReference type="EMBL" id="CWQY01000005">
    <property type="protein sequence ID" value="CSC31973.1"/>
    <property type="molecule type" value="Genomic_DNA"/>
</dbReference>
<dbReference type="AlphaFoldDB" id="A0A655Z929"/>
<gene>
    <name evidence="1" type="ORF">ERS013200_01138</name>
</gene>
<dbReference type="Proteomes" id="UP000041770">
    <property type="component" value="Unassembled WGS sequence"/>
</dbReference>
<sequence length="39" mass="4295">MPSIAARANLLSRLFFKWLMFHAANPAAMIESSDNTVTA</sequence>
<evidence type="ECO:0000313" key="1">
    <source>
        <dbReference type="EMBL" id="CSC31973.1"/>
    </source>
</evidence>
<name>A0A655Z929_VIBCL</name>
<protein>
    <submittedName>
        <fullName evidence="1">Uncharacterized protein</fullName>
    </submittedName>
</protein>
<evidence type="ECO:0000313" key="2">
    <source>
        <dbReference type="Proteomes" id="UP000041770"/>
    </source>
</evidence>